<feature type="region of interest" description="Disordered" evidence="2">
    <location>
        <begin position="196"/>
        <end position="407"/>
    </location>
</feature>
<organism evidence="5 6">
    <name type="scientific">Mucor velutinosus</name>
    <dbReference type="NCBI Taxonomy" id="708070"/>
    <lineage>
        <taxon>Eukaryota</taxon>
        <taxon>Fungi</taxon>
        <taxon>Fungi incertae sedis</taxon>
        <taxon>Mucoromycota</taxon>
        <taxon>Mucoromycotina</taxon>
        <taxon>Mucoromycetes</taxon>
        <taxon>Mucorales</taxon>
        <taxon>Mucorineae</taxon>
        <taxon>Mucoraceae</taxon>
        <taxon>Mucor</taxon>
    </lineage>
</organism>
<dbReference type="SMART" id="SM00461">
    <property type="entry name" value="WH1"/>
    <property type="match status" value="1"/>
</dbReference>
<evidence type="ECO:0000256" key="2">
    <source>
        <dbReference type="SAM" id="MobiDB-lite"/>
    </source>
</evidence>
<dbReference type="InterPro" id="IPR033927">
    <property type="entry name" value="WASPfam_EVH1"/>
</dbReference>
<reference evidence="5 6" key="1">
    <citation type="submission" date="2022-11" db="EMBL/GenBank/DDBJ databases">
        <title>Mucor velutinosus strain NIH1002 WGS.</title>
        <authorList>
            <person name="Subramanian P."/>
            <person name="Mullikin J.C."/>
            <person name="Segre J.A."/>
            <person name="Zelazny A.M."/>
        </authorList>
    </citation>
    <scope>NUCLEOTIDE SEQUENCE [LARGE SCALE GENOMIC DNA]</scope>
    <source>
        <strain evidence="5 6">NIH1002</strain>
    </source>
</reference>
<sequence length="407" mass="44250">MKSITLPRAEDKKIVRHALPTSNIFTAAVARLYLAFEQDGNVWKYSGLWGAMAFCKDRQRNNSYFLRLIDIESNRGVIWEQELYVGFDYSKDCPFLHSFETDDCLAGIQFVDQGEADVFYDKVLNRDSIKLKDSRNTQKSGDVGRVRFTPGKGFSVDNNDSEVLEILRELEKLEDFSAADIDQNQDFIQDFIRQYRSGSKKSSNKRGPPPPPPPSRNRHAKAPAPPPIPPMLNRPNPIAQGSPPPPPVPNRGIRQSPSIPFINMRSSVAVGGAPPPPPSPLPPPVERGSPIPTGAPPPPPPPPPSAGPPASPSPISSMAPSGGDGRSNLMAAIRSTGGFGLLKKGGSLKTANTRRPVSSPASRGLNQKNFTSNQSDMASSLAAALEKRKKSALHSDDSDDDDDDDWK</sequence>
<gene>
    <name evidence="5" type="ORF">ATC70_001642</name>
</gene>
<evidence type="ECO:0000256" key="1">
    <source>
        <dbReference type="ARBA" id="ARBA00022553"/>
    </source>
</evidence>
<dbReference type="GO" id="GO:0003779">
    <property type="term" value="F:actin binding"/>
    <property type="evidence" value="ECO:0007669"/>
    <property type="project" value="InterPro"/>
</dbReference>
<dbReference type="InterPro" id="IPR011993">
    <property type="entry name" value="PH-like_dom_sf"/>
</dbReference>
<name>A0AAN7DLQ4_9FUNG</name>
<evidence type="ECO:0008006" key="7">
    <source>
        <dbReference type="Google" id="ProtNLM"/>
    </source>
</evidence>
<proteinExistence type="predicted"/>
<dbReference type="CDD" id="cd01205">
    <property type="entry name" value="EVH1_WASP-like"/>
    <property type="match status" value="1"/>
</dbReference>
<dbReference type="RefSeq" id="XP_064684956.1">
    <property type="nucleotide sequence ID" value="XM_064821036.1"/>
</dbReference>
<dbReference type="GeneID" id="89945344"/>
<evidence type="ECO:0000313" key="5">
    <source>
        <dbReference type="EMBL" id="KAK4518290.1"/>
    </source>
</evidence>
<accession>A0AAN7DLQ4</accession>
<dbReference type="AlphaFoldDB" id="A0AAN7DLQ4"/>
<dbReference type="Proteomes" id="UP001304243">
    <property type="component" value="Unassembled WGS sequence"/>
</dbReference>
<feature type="compositionally biased region" description="Acidic residues" evidence="2">
    <location>
        <begin position="397"/>
        <end position="407"/>
    </location>
</feature>
<feature type="compositionally biased region" description="Pro residues" evidence="2">
    <location>
        <begin position="293"/>
        <end position="312"/>
    </location>
</feature>
<keyword evidence="6" id="KW-1185">Reference proteome</keyword>
<dbReference type="InterPro" id="IPR003124">
    <property type="entry name" value="WH2_dom"/>
</dbReference>
<feature type="compositionally biased region" description="Polar residues" evidence="2">
    <location>
        <begin position="350"/>
        <end position="378"/>
    </location>
</feature>
<evidence type="ECO:0000259" key="3">
    <source>
        <dbReference type="PROSITE" id="PS50229"/>
    </source>
</evidence>
<feature type="compositionally biased region" description="Pro residues" evidence="2">
    <location>
        <begin position="273"/>
        <end position="285"/>
    </location>
</feature>
<dbReference type="Gene3D" id="3.90.810.10">
    <property type="entry name" value="CRIB domain"/>
    <property type="match status" value="1"/>
</dbReference>
<comment type="caution">
    <text evidence="5">The sequence shown here is derived from an EMBL/GenBank/DDBJ whole genome shotgun (WGS) entry which is preliminary data.</text>
</comment>
<dbReference type="SUPFAM" id="SSF50729">
    <property type="entry name" value="PH domain-like"/>
    <property type="match status" value="1"/>
</dbReference>
<dbReference type="PROSITE" id="PS50229">
    <property type="entry name" value="WH1"/>
    <property type="match status" value="1"/>
</dbReference>
<dbReference type="InterPro" id="IPR000697">
    <property type="entry name" value="WH1/EVH1_dom"/>
</dbReference>
<dbReference type="PROSITE" id="PS51082">
    <property type="entry name" value="WH2"/>
    <property type="match status" value="1"/>
</dbReference>
<dbReference type="InterPro" id="IPR036936">
    <property type="entry name" value="CRIB_dom_sf"/>
</dbReference>
<feature type="domain" description="WH2" evidence="4">
    <location>
        <begin position="325"/>
        <end position="344"/>
    </location>
</feature>
<dbReference type="Pfam" id="PF00568">
    <property type="entry name" value="WH1"/>
    <property type="match status" value="1"/>
</dbReference>
<feature type="compositionally biased region" description="Pro residues" evidence="2">
    <location>
        <begin position="223"/>
        <end position="232"/>
    </location>
</feature>
<evidence type="ECO:0000259" key="4">
    <source>
        <dbReference type="PROSITE" id="PS51082"/>
    </source>
</evidence>
<evidence type="ECO:0000313" key="6">
    <source>
        <dbReference type="Proteomes" id="UP001304243"/>
    </source>
</evidence>
<keyword evidence="1" id="KW-0597">Phosphoprotein</keyword>
<dbReference type="Gene3D" id="2.30.29.30">
    <property type="entry name" value="Pleckstrin-homology domain (PH domain)/Phosphotyrosine-binding domain (PTB)"/>
    <property type="match status" value="1"/>
</dbReference>
<dbReference type="EMBL" id="JASEJX010000013">
    <property type="protein sequence ID" value="KAK4518290.1"/>
    <property type="molecule type" value="Genomic_DNA"/>
</dbReference>
<feature type="domain" description="WH1" evidence="3">
    <location>
        <begin position="17"/>
        <end position="130"/>
    </location>
</feature>
<protein>
    <recommendedName>
        <fullName evidence="7">WH1-domain-containing protein</fullName>
    </recommendedName>
</protein>